<feature type="domain" description="Mechanosensitive ion channel MscS C-terminal" evidence="9">
    <location>
        <begin position="256"/>
        <end position="340"/>
    </location>
</feature>
<dbReference type="InterPro" id="IPR011066">
    <property type="entry name" value="MscS_channel_C_sf"/>
</dbReference>
<gene>
    <name evidence="10" type="ordered locus">CSE_14020</name>
</gene>
<dbReference type="Gene3D" id="2.30.30.60">
    <property type="match status" value="1"/>
</dbReference>
<dbReference type="InterPro" id="IPR010920">
    <property type="entry name" value="LSM_dom_sf"/>
</dbReference>
<dbReference type="OrthoDB" id="9809206at2"/>
<dbReference type="InterPro" id="IPR049278">
    <property type="entry name" value="MS_channel_C"/>
</dbReference>
<dbReference type="InterPro" id="IPR006685">
    <property type="entry name" value="MscS_channel_2nd"/>
</dbReference>
<proteinExistence type="inferred from homology"/>
<dbReference type="Proteomes" id="UP000004793">
    <property type="component" value="Chromosome"/>
</dbReference>
<evidence type="ECO:0000256" key="6">
    <source>
        <dbReference type="ARBA" id="ARBA00023136"/>
    </source>
</evidence>
<evidence type="ECO:0000259" key="9">
    <source>
        <dbReference type="Pfam" id="PF21082"/>
    </source>
</evidence>
<evidence type="ECO:0000256" key="4">
    <source>
        <dbReference type="ARBA" id="ARBA00022692"/>
    </source>
</evidence>
<dbReference type="SUPFAM" id="SSF82689">
    <property type="entry name" value="Mechanosensitive channel protein MscS (YggB), C-terminal domain"/>
    <property type="match status" value="1"/>
</dbReference>
<evidence type="ECO:0000256" key="1">
    <source>
        <dbReference type="ARBA" id="ARBA00004651"/>
    </source>
</evidence>
<feature type="transmembrane region" description="Helical" evidence="7">
    <location>
        <begin position="62"/>
        <end position="80"/>
    </location>
</feature>
<sequence>MRLIDKILTTEIFGNTILRYLVSLLIFTILFLAICLAEKILKRIIDKIKDKKDNFGIRLTQFLFRRLGPILYVFAFLISLEQLNLQDFRSILHSLERGLIAIAIIYVLVAIIDFVYSEILTTSTLGEDQKKAMQVLMISIKVIIVLLGIIFIIKNFIPTFDITSLLTTFGIGGVIIGLGLQRIIQDVLNYFAIIFDKPFVEGEYIVTGDVQGTVSKINLRSTRLISLSGEEVNIPNSVITSQVIRNWSRLSTRRIQVNIGIAYETEKEKLEKMSEILKRAVESVEKTVFAFARFSSFGSYSLIFTLAYYINETDYNKFMELQEKVNIAIFDILKKEGIEIVYPIQVVRVEEMNNKGA</sequence>
<dbReference type="GO" id="GO:0008381">
    <property type="term" value="F:mechanosensitive monoatomic ion channel activity"/>
    <property type="evidence" value="ECO:0007669"/>
    <property type="project" value="UniProtKB-ARBA"/>
</dbReference>
<name>A0A7U6JFH8_CALEA</name>
<feature type="domain" description="Mechanosensitive ion channel MscS" evidence="8">
    <location>
        <begin position="183"/>
        <end position="249"/>
    </location>
</feature>
<accession>A0A7U6JFH8</accession>
<evidence type="ECO:0000313" key="11">
    <source>
        <dbReference type="Proteomes" id="UP000004793"/>
    </source>
</evidence>
<feature type="transmembrane region" description="Helical" evidence="7">
    <location>
        <begin position="159"/>
        <end position="180"/>
    </location>
</feature>
<feature type="transmembrane region" description="Helical" evidence="7">
    <location>
        <begin position="20"/>
        <end position="41"/>
    </location>
</feature>
<feature type="transmembrane region" description="Helical" evidence="7">
    <location>
        <begin position="288"/>
        <end position="310"/>
    </location>
</feature>
<dbReference type="Gene3D" id="1.10.287.1260">
    <property type="match status" value="1"/>
</dbReference>
<keyword evidence="3" id="KW-1003">Cell membrane</keyword>
<dbReference type="KEGG" id="cex:CSE_14020"/>
<dbReference type="AlphaFoldDB" id="A0A7U6JFH8"/>
<comment type="similarity">
    <text evidence="2">Belongs to the MscS (TC 1.A.23) family.</text>
</comment>
<evidence type="ECO:0000256" key="2">
    <source>
        <dbReference type="ARBA" id="ARBA00008017"/>
    </source>
</evidence>
<dbReference type="Pfam" id="PF00924">
    <property type="entry name" value="MS_channel_2nd"/>
    <property type="match status" value="1"/>
</dbReference>
<keyword evidence="4 7" id="KW-0812">Transmembrane</keyword>
<dbReference type="SUPFAM" id="SSF50182">
    <property type="entry name" value="Sm-like ribonucleoproteins"/>
    <property type="match status" value="1"/>
</dbReference>
<comment type="subcellular location">
    <subcellularLocation>
        <location evidence="1">Cell membrane</location>
        <topology evidence="1">Multi-pass membrane protein</topology>
    </subcellularLocation>
</comment>
<dbReference type="SUPFAM" id="SSF82861">
    <property type="entry name" value="Mechanosensitive channel protein MscS (YggB), transmembrane region"/>
    <property type="match status" value="1"/>
</dbReference>
<feature type="transmembrane region" description="Helical" evidence="7">
    <location>
        <begin position="132"/>
        <end position="153"/>
    </location>
</feature>
<reference evidence="10 11" key="1">
    <citation type="submission" date="2011-01" db="EMBL/GenBank/DDBJ databases">
        <title>Whole genome sequence of Caldisericum exile AZM16c01.</title>
        <authorList>
            <person name="Narita-Yamada S."/>
            <person name="Kawakoshi A."/>
            <person name="Nakamura S."/>
            <person name="Sasagawa M."/>
            <person name="Fukada J."/>
            <person name="Sekine M."/>
            <person name="Kato Y."/>
            <person name="Fukai R."/>
            <person name="Sasaki K."/>
            <person name="Hanamaki A."/>
            <person name="Narita H."/>
            <person name="Konno Y."/>
            <person name="Mori K."/>
            <person name="Yamazaki S."/>
            <person name="Suzuki K."/>
            <person name="Fujita N."/>
        </authorList>
    </citation>
    <scope>NUCLEOTIDE SEQUENCE [LARGE SCALE GENOMIC DNA]</scope>
    <source>
        <strain evidence="11">DSM 21853 / NBRC 104410 / AZM16c01</strain>
    </source>
</reference>
<dbReference type="EMBL" id="AP012051">
    <property type="protein sequence ID" value="BAL81528.1"/>
    <property type="molecule type" value="Genomic_DNA"/>
</dbReference>
<protein>
    <submittedName>
        <fullName evidence="10">MscS family transporter</fullName>
    </submittedName>
</protein>
<evidence type="ECO:0000256" key="3">
    <source>
        <dbReference type="ARBA" id="ARBA00022475"/>
    </source>
</evidence>
<keyword evidence="11" id="KW-1185">Reference proteome</keyword>
<evidence type="ECO:0000256" key="5">
    <source>
        <dbReference type="ARBA" id="ARBA00022989"/>
    </source>
</evidence>
<dbReference type="RefSeq" id="WP_014453923.1">
    <property type="nucleotide sequence ID" value="NC_017096.1"/>
</dbReference>
<keyword evidence="6 7" id="KW-0472">Membrane</keyword>
<dbReference type="GO" id="GO:0005886">
    <property type="term" value="C:plasma membrane"/>
    <property type="evidence" value="ECO:0007669"/>
    <property type="project" value="UniProtKB-SubCell"/>
</dbReference>
<dbReference type="Pfam" id="PF21082">
    <property type="entry name" value="MS_channel_3rd"/>
    <property type="match status" value="1"/>
</dbReference>
<dbReference type="Gene3D" id="3.30.70.100">
    <property type="match status" value="1"/>
</dbReference>
<dbReference type="PANTHER" id="PTHR30566:SF25">
    <property type="entry name" value="INNER MEMBRANE PROTEIN"/>
    <property type="match status" value="1"/>
</dbReference>
<dbReference type="InterPro" id="IPR023408">
    <property type="entry name" value="MscS_beta-dom_sf"/>
</dbReference>
<organism evidence="10 11">
    <name type="scientific">Caldisericum exile (strain DSM 21853 / NBRC 104410 / AZM16c01)</name>
    <dbReference type="NCBI Taxonomy" id="511051"/>
    <lineage>
        <taxon>Bacteria</taxon>
        <taxon>Pseudomonadati</taxon>
        <taxon>Caldisericota/Cryosericota group</taxon>
        <taxon>Caldisericota</taxon>
        <taxon>Caldisericia</taxon>
        <taxon>Caldisericales</taxon>
        <taxon>Caldisericaceae</taxon>
        <taxon>Caldisericum</taxon>
    </lineage>
</organism>
<evidence type="ECO:0000259" key="8">
    <source>
        <dbReference type="Pfam" id="PF00924"/>
    </source>
</evidence>
<evidence type="ECO:0000313" key="10">
    <source>
        <dbReference type="EMBL" id="BAL81528.1"/>
    </source>
</evidence>
<dbReference type="PANTHER" id="PTHR30566">
    <property type="entry name" value="YNAI-RELATED MECHANOSENSITIVE ION CHANNEL"/>
    <property type="match status" value="1"/>
</dbReference>
<feature type="transmembrane region" description="Helical" evidence="7">
    <location>
        <begin position="100"/>
        <end position="120"/>
    </location>
</feature>
<keyword evidence="5 7" id="KW-1133">Transmembrane helix</keyword>
<dbReference type="InterPro" id="IPR011014">
    <property type="entry name" value="MscS_channel_TM-2"/>
</dbReference>
<evidence type="ECO:0000256" key="7">
    <source>
        <dbReference type="SAM" id="Phobius"/>
    </source>
</evidence>